<name>A0A6L9MJD7_9HYPH</name>
<evidence type="ECO:0000256" key="5">
    <source>
        <dbReference type="ARBA" id="ARBA00023004"/>
    </source>
</evidence>
<protein>
    <submittedName>
        <fullName evidence="8">Rieske 2Fe-2S domain-containing protein</fullName>
    </submittedName>
</protein>
<dbReference type="InterPro" id="IPR036922">
    <property type="entry name" value="Rieske_2Fe-2S_sf"/>
</dbReference>
<accession>A0A6L9MJD7</accession>
<dbReference type="Proteomes" id="UP000476332">
    <property type="component" value="Unassembled WGS sequence"/>
</dbReference>
<proteinExistence type="predicted"/>
<comment type="caution">
    <text evidence="8">The sequence shown here is derived from an EMBL/GenBank/DDBJ whole genome shotgun (WGS) entry which is preliminary data.</text>
</comment>
<evidence type="ECO:0000313" key="9">
    <source>
        <dbReference type="Proteomes" id="UP000476332"/>
    </source>
</evidence>
<keyword evidence="6" id="KW-0411">Iron-sulfur</keyword>
<dbReference type="AlphaFoldDB" id="A0A6L9MJD7"/>
<evidence type="ECO:0000259" key="7">
    <source>
        <dbReference type="PROSITE" id="PS51296"/>
    </source>
</evidence>
<dbReference type="GO" id="GO:0051537">
    <property type="term" value="F:2 iron, 2 sulfur cluster binding"/>
    <property type="evidence" value="ECO:0007669"/>
    <property type="project" value="UniProtKB-KW"/>
</dbReference>
<dbReference type="Gene3D" id="2.102.10.10">
    <property type="entry name" value="Rieske [2Fe-2S] iron-sulphur domain"/>
    <property type="match status" value="1"/>
</dbReference>
<keyword evidence="5" id="KW-0408">Iron</keyword>
<dbReference type="CDD" id="cd08884">
    <property type="entry name" value="RHO_alpha_C_GbcA-like"/>
    <property type="match status" value="1"/>
</dbReference>
<dbReference type="EMBL" id="JAAAMJ010000011">
    <property type="protein sequence ID" value="NDV87949.1"/>
    <property type="molecule type" value="Genomic_DNA"/>
</dbReference>
<evidence type="ECO:0000256" key="2">
    <source>
        <dbReference type="ARBA" id="ARBA00022714"/>
    </source>
</evidence>
<dbReference type="CDD" id="cd03469">
    <property type="entry name" value="Rieske_RO_Alpha_N"/>
    <property type="match status" value="1"/>
</dbReference>
<dbReference type="GO" id="GO:0016491">
    <property type="term" value="F:oxidoreductase activity"/>
    <property type="evidence" value="ECO:0007669"/>
    <property type="project" value="UniProtKB-KW"/>
</dbReference>
<comment type="cofactor">
    <cofactor evidence="1">
        <name>Fe cation</name>
        <dbReference type="ChEBI" id="CHEBI:24875"/>
    </cofactor>
</comment>
<dbReference type="InterPro" id="IPR015879">
    <property type="entry name" value="Ring_hydroxy_dOase_asu_C_dom"/>
</dbReference>
<evidence type="ECO:0000256" key="1">
    <source>
        <dbReference type="ARBA" id="ARBA00001962"/>
    </source>
</evidence>
<keyword evidence="4" id="KW-0560">Oxidoreductase</keyword>
<dbReference type="SUPFAM" id="SSF50022">
    <property type="entry name" value="ISP domain"/>
    <property type="match status" value="1"/>
</dbReference>
<dbReference type="PROSITE" id="PS51296">
    <property type="entry name" value="RIESKE"/>
    <property type="match status" value="1"/>
</dbReference>
<dbReference type="Pfam" id="PF00355">
    <property type="entry name" value="Rieske"/>
    <property type="match status" value="1"/>
</dbReference>
<evidence type="ECO:0000313" key="8">
    <source>
        <dbReference type="EMBL" id="NDV87949.1"/>
    </source>
</evidence>
<keyword evidence="9" id="KW-1185">Reference proteome</keyword>
<dbReference type="Gene3D" id="3.90.380.10">
    <property type="entry name" value="Naphthalene 1,2-dioxygenase Alpha Subunit, Chain A, domain 1"/>
    <property type="match status" value="1"/>
</dbReference>
<dbReference type="InterPro" id="IPR017941">
    <property type="entry name" value="Rieske_2Fe-2S"/>
</dbReference>
<gene>
    <name evidence="8" type="ORF">GTW51_14680</name>
</gene>
<evidence type="ECO:0000256" key="4">
    <source>
        <dbReference type="ARBA" id="ARBA00023002"/>
    </source>
</evidence>
<evidence type="ECO:0000256" key="6">
    <source>
        <dbReference type="ARBA" id="ARBA00023014"/>
    </source>
</evidence>
<dbReference type="SUPFAM" id="SSF55961">
    <property type="entry name" value="Bet v1-like"/>
    <property type="match status" value="1"/>
</dbReference>
<dbReference type="RefSeq" id="WP_163044768.1">
    <property type="nucleotide sequence ID" value="NZ_JAAAMJ010000011.1"/>
</dbReference>
<reference evidence="8 9" key="1">
    <citation type="submission" date="2020-01" db="EMBL/GenBank/DDBJ databases">
        <title>Genomes of bacteria type strains.</title>
        <authorList>
            <person name="Chen J."/>
            <person name="Zhu S."/>
            <person name="Chen J."/>
        </authorList>
    </citation>
    <scope>NUCLEOTIDE SEQUENCE [LARGE SCALE GENOMIC DNA]</scope>
    <source>
        <strain evidence="8 9">KCTC 52919</strain>
    </source>
</reference>
<dbReference type="PANTHER" id="PTHR43756:SF5">
    <property type="entry name" value="CHOLINE MONOOXYGENASE, CHLOROPLASTIC"/>
    <property type="match status" value="1"/>
</dbReference>
<dbReference type="InterPro" id="IPR001663">
    <property type="entry name" value="Rng_hydr_dOase-A"/>
</dbReference>
<sequence>MLNRLPSSISALLDSRTEGHSLPAGLYTRDDVFAADLDVFFHRHWIQVGLECDVPEPGDAVTLEIGSASLILLRDDDGEIRVIRNSCRHRGARLLDEGRSIVSKLVCPYHQWTYELSGELIHAPHMGMDFDKSCRSLKPVHFKSIGGLIYVCLSDDPPADVAMLEAVMEARLAPYDIRQAKVAFQFDVVEKGNWKLTIENNRECYHCSANHPELCVSFIDLDFGFDPASLSPEDREEAERHQALYDARTREWEADGYPSAAIEQLAGNTTNFRTQRLIIAGAGESQTPDATAASARLLGTMTRKDAGDTHLWGHNSWNHFMGDHAVVITIVPLAADRTLVRTKWLVHQDAVEGVDYDLDKLTSVWLATTDQDSALVERSHAGIADPAYEPGPYSTFTEGQLDNFVTWYIERLRAHGY</sequence>
<feature type="domain" description="Rieske" evidence="7">
    <location>
        <begin position="45"/>
        <end position="151"/>
    </location>
</feature>
<keyword evidence="3" id="KW-0479">Metal-binding</keyword>
<dbReference type="GO" id="GO:0005506">
    <property type="term" value="F:iron ion binding"/>
    <property type="evidence" value="ECO:0007669"/>
    <property type="project" value="InterPro"/>
</dbReference>
<dbReference type="Pfam" id="PF00848">
    <property type="entry name" value="Ring_hydroxyl_A"/>
    <property type="match status" value="1"/>
</dbReference>
<keyword evidence="2" id="KW-0001">2Fe-2S</keyword>
<organism evidence="8 9">
    <name type="scientific">Aurantimonas aggregata</name>
    <dbReference type="NCBI Taxonomy" id="2047720"/>
    <lineage>
        <taxon>Bacteria</taxon>
        <taxon>Pseudomonadati</taxon>
        <taxon>Pseudomonadota</taxon>
        <taxon>Alphaproteobacteria</taxon>
        <taxon>Hyphomicrobiales</taxon>
        <taxon>Aurantimonadaceae</taxon>
        <taxon>Aurantimonas</taxon>
    </lineage>
</organism>
<dbReference type="PRINTS" id="PR00090">
    <property type="entry name" value="RNGDIOXGNASE"/>
</dbReference>
<dbReference type="PANTHER" id="PTHR43756">
    <property type="entry name" value="CHOLINE MONOOXYGENASE, CHLOROPLASTIC"/>
    <property type="match status" value="1"/>
</dbReference>
<evidence type="ECO:0000256" key="3">
    <source>
        <dbReference type="ARBA" id="ARBA00022723"/>
    </source>
</evidence>